<dbReference type="EMBL" id="JADNRY010000032">
    <property type="protein sequence ID" value="KAF9071484.1"/>
    <property type="molecule type" value="Genomic_DNA"/>
</dbReference>
<dbReference type="Proteomes" id="UP000772434">
    <property type="component" value="Unassembled WGS sequence"/>
</dbReference>
<organism evidence="1 2">
    <name type="scientific">Rhodocollybia butyracea</name>
    <dbReference type="NCBI Taxonomy" id="206335"/>
    <lineage>
        <taxon>Eukaryota</taxon>
        <taxon>Fungi</taxon>
        <taxon>Dikarya</taxon>
        <taxon>Basidiomycota</taxon>
        <taxon>Agaricomycotina</taxon>
        <taxon>Agaricomycetes</taxon>
        <taxon>Agaricomycetidae</taxon>
        <taxon>Agaricales</taxon>
        <taxon>Marasmiineae</taxon>
        <taxon>Omphalotaceae</taxon>
        <taxon>Rhodocollybia</taxon>
    </lineage>
</organism>
<dbReference type="AlphaFoldDB" id="A0A9P5PYA4"/>
<sequence>MIYYKLTGHNFVTSGRNLRPRRYGYGYAIIPPENRNPRKLVFGGLVTDIKDFGFDRAVLKLDPDLYSVEQLRDVAPQYEVHSSLPIGDYSKQEAETLMTARVLFLATFAPIRGWVTVMSQIEVKARGKITEAPLYMKEAFKYMREHLQPSNKVTMA</sequence>
<reference evidence="1" key="1">
    <citation type="submission" date="2020-11" db="EMBL/GenBank/DDBJ databases">
        <authorList>
            <consortium name="DOE Joint Genome Institute"/>
            <person name="Ahrendt S."/>
            <person name="Riley R."/>
            <person name="Andreopoulos W."/>
            <person name="Labutti K."/>
            <person name="Pangilinan J."/>
            <person name="Ruiz-Duenas F.J."/>
            <person name="Barrasa J.M."/>
            <person name="Sanchez-Garcia M."/>
            <person name="Camarero S."/>
            <person name="Miyauchi S."/>
            <person name="Serrano A."/>
            <person name="Linde D."/>
            <person name="Babiker R."/>
            <person name="Drula E."/>
            <person name="Ayuso-Fernandez I."/>
            <person name="Pacheco R."/>
            <person name="Padilla G."/>
            <person name="Ferreira P."/>
            <person name="Barriuso J."/>
            <person name="Kellner H."/>
            <person name="Castanera R."/>
            <person name="Alfaro M."/>
            <person name="Ramirez L."/>
            <person name="Pisabarro A.G."/>
            <person name="Kuo A."/>
            <person name="Tritt A."/>
            <person name="Lipzen A."/>
            <person name="He G."/>
            <person name="Yan M."/>
            <person name="Ng V."/>
            <person name="Cullen D."/>
            <person name="Martin F."/>
            <person name="Rosso M.-N."/>
            <person name="Henrissat B."/>
            <person name="Hibbett D."/>
            <person name="Martinez A.T."/>
            <person name="Grigoriev I.V."/>
        </authorList>
    </citation>
    <scope>NUCLEOTIDE SEQUENCE</scope>
    <source>
        <strain evidence="1">AH 40177</strain>
    </source>
</reference>
<comment type="caution">
    <text evidence="1">The sequence shown here is derived from an EMBL/GenBank/DDBJ whole genome shotgun (WGS) entry which is preliminary data.</text>
</comment>
<name>A0A9P5PYA4_9AGAR</name>
<gene>
    <name evidence="1" type="ORF">BDP27DRAFT_1361828</name>
</gene>
<keyword evidence="2" id="KW-1185">Reference proteome</keyword>
<protein>
    <submittedName>
        <fullName evidence="1">Uncharacterized protein</fullName>
    </submittedName>
</protein>
<evidence type="ECO:0000313" key="2">
    <source>
        <dbReference type="Proteomes" id="UP000772434"/>
    </source>
</evidence>
<evidence type="ECO:0000313" key="1">
    <source>
        <dbReference type="EMBL" id="KAF9071484.1"/>
    </source>
</evidence>
<accession>A0A9P5PYA4</accession>
<proteinExistence type="predicted"/>